<evidence type="ECO:0000313" key="2">
    <source>
        <dbReference type="EMBL" id="KAK1482651.1"/>
    </source>
</evidence>
<feature type="region of interest" description="Disordered" evidence="1">
    <location>
        <begin position="59"/>
        <end position="87"/>
    </location>
</feature>
<evidence type="ECO:0000313" key="3">
    <source>
        <dbReference type="Proteomes" id="UP001239213"/>
    </source>
</evidence>
<protein>
    <submittedName>
        <fullName evidence="2">NADH2 dehydrogenase subunit 14K</fullName>
    </submittedName>
</protein>
<dbReference type="EMBL" id="MPDP01000090">
    <property type="protein sequence ID" value="KAK1482651.1"/>
    <property type="molecule type" value="Genomic_DNA"/>
</dbReference>
<dbReference type="PANTHER" id="PTHR39218:SF1">
    <property type="entry name" value="OXIDOREDUCTASE 14 KDA SUBUNIT, PUTATIVE (AFU_ORTHOLOGUE AFUA_1G12110)-RELATED"/>
    <property type="match status" value="1"/>
</dbReference>
<comment type="caution">
    <text evidence="2">The sequence shown here is derived from an EMBL/GenBank/DDBJ whole genome shotgun (WGS) entry which is preliminary data.</text>
</comment>
<dbReference type="PANTHER" id="PTHR39218">
    <property type="entry name" value="OXIDOREDUCTASE 14 KDA SUBUNIT, PUTATIVE (AFU_ORTHOLOGUE AFUA_1G12110)-RELATED"/>
    <property type="match status" value="1"/>
</dbReference>
<feature type="compositionally biased region" description="Basic and acidic residues" evidence="1">
    <location>
        <begin position="59"/>
        <end position="84"/>
    </location>
</feature>
<dbReference type="AlphaFoldDB" id="A0AAI9VF34"/>
<keyword evidence="3" id="KW-1185">Reference proteome</keyword>
<organism evidence="2 3">
    <name type="scientific">Colletotrichum cuscutae</name>
    <dbReference type="NCBI Taxonomy" id="1209917"/>
    <lineage>
        <taxon>Eukaryota</taxon>
        <taxon>Fungi</taxon>
        <taxon>Dikarya</taxon>
        <taxon>Ascomycota</taxon>
        <taxon>Pezizomycotina</taxon>
        <taxon>Sordariomycetes</taxon>
        <taxon>Hypocreomycetidae</taxon>
        <taxon>Glomerellales</taxon>
        <taxon>Glomerellaceae</taxon>
        <taxon>Colletotrichum</taxon>
        <taxon>Colletotrichum acutatum species complex</taxon>
    </lineage>
</organism>
<name>A0AAI9VF34_9PEZI</name>
<dbReference type="Proteomes" id="UP001239213">
    <property type="component" value="Unassembled WGS sequence"/>
</dbReference>
<accession>A0AAI9VF34</accession>
<reference evidence="2" key="1">
    <citation type="submission" date="2016-11" db="EMBL/GenBank/DDBJ databases">
        <title>The genome sequence of Colletotrichum cuscutae.</title>
        <authorList>
            <person name="Baroncelli R."/>
        </authorList>
    </citation>
    <scope>NUCLEOTIDE SEQUENCE</scope>
    <source>
        <strain evidence="2">IMI 304802</strain>
    </source>
</reference>
<gene>
    <name evidence="2" type="ORF">CCUS01_04264</name>
</gene>
<evidence type="ECO:0000256" key="1">
    <source>
        <dbReference type="SAM" id="MobiDB-lite"/>
    </source>
</evidence>
<sequence>MGIEMRPFFNKESLWVYPVYMLGGGSFGYWLQGVDERQSSILSERKSILLEKRARAAARKEAEQVDENHRQKRETERGGAETRPKGFLAETSFMGTGQFGGGTGIARELIRTPIAKSLQSPFVYVT</sequence>
<proteinExistence type="predicted"/>